<dbReference type="AlphaFoldDB" id="A0AB34J502"/>
<dbReference type="Proteomes" id="UP001515480">
    <property type="component" value="Unassembled WGS sequence"/>
</dbReference>
<keyword evidence="2" id="KW-1185">Reference proteome</keyword>
<protein>
    <recommendedName>
        <fullName evidence="3">SHSP domain-containing protein</fullName>
    </recommendedName>
</protein>
<reference evidence="1 2" key="1">
    <citation type="journal article" date="2024" name="Science">
        <title>Giant polyketide synthase enzymes in the biosynthesis of giant marine polyether toxins.</title>
        <authorList>
            <person name="Fallon T.R."/>
            <person name="Shende V.V."/>
            <person name="Wierzbicki I.H."/>
            <person name="Pendleton A.L."/>
            <person name="Watervoot N.F."/>
            <person name="Auber R.P."/>
            <person name="Gonzalez D.J."/>
            <person name="Wisecaver J.H."/>
            <person name="Moore B.S."/>
        </authorList>
    </citation>
    <scope>NUCLEOTIDE SEQUENCE [LARGE SCALE GENOMIC DNA]</scope>
    <source>
        <strain evidence="1 2">12B1</strain>
    </source>
</reference>
<evidence type="ECO:0008006" key="3">
    <source>
        <dbReference type="Google" id="ProtNLM"/>
    </source>
</evidence>
<accession>A0AB34J502</accession>
<dbReference type="EMBL" id="JBGBPQ010000012">
    <property type="protein sequence ID" value="KAL1514424.1"/>
    <property type="molecule type" value="Genomic_DNA"/>
</dbReference>
<gene>
    <name evidence="1" type="ORF">AB1Y20_003525</name>
</gene>
<sequence>MALTAEEHEASMECDEFVAASDAAGGKRPAEIAAAADGKLIVDTADSSLVCNLTTLKTSKDEGAHRLFEASGFWMELYVPKDMVGHINPRSAAELISNQMKVVITKCKWPSSMPGKPQRRNKFIVKAAAHPNKRQVVTGRRPRQKLSVVSAAPRCLAPRARPLSAHNIQNALAKLVAHLTKIARSLMLGRPVVVAHLAKTLKGATCTFFVRRALARLVQVIREYETRGFGQLAHLEEVAFCPQI</sequence>
<comment type="caution">
    <text evidence="1">The sequence shown here is derived from an EMBL/GenBank/DDBJ whole genome shotgun (WGS) entry which is preliminary data.</text>
</comment>
<evidence type="ECO:0000313" key="1">
    <source>
        <dbReference type="EMBL" id="KAL1514424.1"/>
    </source>
</evidence>
<name>A0AB34J502_PRYPA</name>
<proteinExistence type="predicted"/>
<organism evidence="1 2">
    <name type="scientific">Prymnesium parvum</name>
    <name type="common">Toxic golden alga</name>
    <dbReference type="NCBI Taxonomy" id="97485"/>
    <lineage>
        <taxon>Eukaryota</taxon>
        <taxon>Haptista</taxon>
        <taxon>Haptophyta</taxon>
        <taxon>Prymnesiophyceae</taxon>
        <taxon>Prymnesiales</taxon>
        <taxon>Prymnesiaceae</taxon>
        <taxon>Prymnesium</taxon>
    </lineage>
</organism>
<evidence type="ECO:0000313" key="2">
    <source>
        <dbReference type="Proteomes" id="UP001515480"/>
    </source>
</evidence>